<gene>
    <name evidence="1" type="ORF">BUFA31_09600</name>
</gene>
<evidence type="ECO:0000313" key="1">
    <source>
        <dbReference type="EMBL" id="GFO87796.1"/>
    </source>
</evidence>
<dbReference type="Proteomes" id="UP000620147">
    <property type="component" value="Unassembled WGS sequence"/>
</dbReference>
<name>A0ABQ1DYJ2_9FIRM</name>
<keyword evidence="2" id="KW-1185">Reference proteome</keyword>
<reference evidence="1 2" key="1">
    <citation type="submission" date="2020-06" db="EMBL/GenBank/DDBJ databases">
        <title>Characterization of fructooligosaccharide metabolism and fructooligosaccharide-degrading enzymes in human commensal butyrate producers.</title>
        <authorList>
            <person name="Tanno H."/>
            <person name="Fujii T."/>
            <person name="Hirano K."/>
            <person name="Maeno S."/>
            <person name="Tonozuka T."/>
            <person name="Sakamoto M."/>
            <person name="Ohkuma M."/>
            <person name="Tochio T."/>
            <person name="Endo A."/>
        </authorList>
    </citation>
    <scope>NUCLEOTIDE SEQUENCE [LARGE SCALE GENOMIC DNA]</scope>
    <source>
        <strain evidence="1 2">JCM 31056</strain>
    </source>
</reference>
<organism evidence="1 2">
    <name type="scientific">Butyricicoccus faecihominis</name>
    <dbReference type="NCBI Taxonomy" id="1712515"/>
    <lineage>
        <taxon>Bacteria</taxon>
        <taxon>Bacillati</taxon>
        <taxon>Bacillota</taxon>
        <taxon>Clostridia</taxon>
        <taxon>Eubacteriales</taxon>
        <taxon>Butyricicoccaceae</taxon>
        <taxon>Butyricicoccus</taxon>
    </lineage>
</organism>
<sequence length="52" mass="5843">MESSHLFPHQFPKKQMPHLSSENWDAMRLGEAAGACAYLNLAPHKEFAAFAQ</sequence>
<protein>
    <submittedName>
        <fullName evidence="1">Uncharacterized protein</fullName>
    </submittedName>
</protein>
<comment type="caution">
    <text evidence="1">The sequence shown here is derived from an EMBL/GenBank/DDBJ whole genome shotgun (WGS) entry which is preliminary data.</text>
</comment>
<accession>A0ABQ1DYJ2</accession>
<proteinExistence type="predicted"/>
<dbReference type="EMBL" id="BLYJ01000009">
    <property type="protein sequence ID" value="GFO87796.1"/>
    <property type="molecule type" value="Genomic_DNA"/>
</dbReference>
<evidence type="ECO:0000313" key="2">
    <source>
        <dbReference type="Proteomes" id="UP000620147"/>
    </source>
</evidence>